<dbReference type="AlphaFoldDB" id="A0A8J5EUV7"/>
<dbReference type="InterPro" id="IPR048382">
    <property type="entry name" value="BCAS3_WD40"/>
</dbReference>
<feature type="domain" description="BCAS3 WD40" evidence="3">
    <location>
        <begin position="74"/>
        <end position="466"/>
    </location>
</feature>
<organism evidence="4 5">
    <name type="scientific">Zingiber officinale</name>
    <name type="common">Ginger</name>
    <name type="synonym">Amomum zingiber</name>
    <dbReference type="NCBI Taxonomy" id="94328"/>
    <lineage>
        <taxon>Eukaryota</taxon>
        <taxon>Viridiplantae</taxon>
        <taxon>Streptophyta</taxon>
        <taxon>Embryophyta</taxon>
        <taxon>Tracheophyta</taxon>
        <taxon>Spermatophyta</taxon>
        <taxon>Magnoliopsida</taxon>
        <taxon>Liliopsida</taxon>
        <taxon>Zingiberales</taxon>
        <taxon>Zingiberaceae</taxon>
        <taxon>Zingiber</taxon>
    </lineage>
</organism>
<keyword evidence="5" id="KW-1185">Reference proteome</keyword>
<dbReference type="SMART" id="SM00320">
    <property type="entry name" value="WD40"/>
    <property type="match status" value="3"/>
</dbReference>
<dbReference type="PANTHER" id="PTHR13268">
    <property type="entry name" value="BREAST CARCINOMA AMPLIFIED SEQUENCE 3"/>
    <property type="match status" value="1"/>
</dbReference>
<dbReference type="Proteomes" id="UP000734854">
    <property type="component" value="Unassembled WGS sequence"/>
</dbReference>
<dbReference type="OrthoDB" id="25778at2759"/>
<evidence type="ECO:0000259" key="3">
    <source>
        <dbReference type="Pfam" id="PF21034"/>
    </source>
</evidence>
<protein>
    <recommendedName>
        <fullName evidence="6">BCAS3 domain-containing protein</fullName>
    </recommendedName>
</protein>
<dbReference type="PANTHER" id="PTHR13268:SF7">
    <property type="entry name" value="AUTOPHAGY-RELATED PROTEIN 18F"/>
    <property type="match status" value="1"/>
</dbReference>
<evidence type="ECO:0000313" key="4">
    <source>
        <dbReference type="EMBL" id="KAG6471424.1"/>
    </source>
</evidence>
<dbReference type="GO" id="GO:0042594">
    <property type="term" value="P:response to starvation"/>
    <property type="evidence" value="ECO:0007669"/>
    <property type="project" value="TreeGrafter"/>
</dbReference>
<dbReference type="Pfam" id="PF21034">
    <property type="entry name" value="BCAS3_WD40"/>
    <property type="match status" value="1"/>
</dbReference>
<proteinExistence type="predicted"/>
<dbReference type="GO" id="GO:0006914">
    <property type="term" value="P:autophagy"/>
    <property type="evidence" value="ECO:0007669"/>
    <property type="project" value="InterPro"/>
</dbReference>
<comment type="caution">
    <text evidence="4">The sequence shown here is derived from an EMBL/GenBank/DDBJ whole genome shotgun (WGS) entry which is preliminary data.</text>
</comment>
<feature type="domain" description="BCAS3" evidence="2">
    <location>
        <begin position="597"/>
        <end position="736"/>
    </location>
</feature>
<dbReference type="EMBL" id="JACMSC010000020">
    <property type="protein sequence ID" value="KAG6471424.1"/>
    <property type="molecule type" value="Genomic_DNA"/>
</dbReference>
<evidence type="ECO:0000256" key="1">
    <source>
        <dbReference type="SAM" id="MobiDB-lite"/>
    </source>
</evidence>
<reference evidence="4 5" key="1">
    <citation type="submission" date="2020-08" db="EMBL/GenBank/DDBJ databases">
        <title>Plant Genome Project.</title>
        <authorList>
            <person name="Zhang R.-G."/>
        </authorList>
    </citation>
    <scope>NUCLEOTIDE SEQUENCE [LARGE SCALE GENOMIC DNA]</scope>
    <source>
        <tissue evidence="4">Rhizome</tissue>
    </source>
</reference>
<accession>A0A8J5EUV7</accession>
<name>A0A8J5EUV7_ZINOF</name>
<dbReference type="GO" id="GO:0005737">
    <property type="term" value="C:cytoplasm"/>
    <property type="evidence" value="ECO:0007669"/>
    <property type="project" value="TreeGrafter"/>
</dbReference>
<feature type="region of interest" description="Disordered" evidence="1">
    <location>
        <begin position="739"/>
        <end position="766"/>
    </location>
</feature>
<dbReference type="Pfam" id="PF12490">
    <property type="entry name" value="BCAS3"/>
    <property type="match status" value="1"/>
</dbReference>
<dbReference type="InterPro" id="IPR022175">
    <property type="entry name" value="BCAS3_dom"/>
</dbReference>
<evidence type="ECO:0000313" key="5">
    <source>
        <dbReference type="Proteomes" id="UP000734854"/>
    </source>
</evidence>
<evidence type="ECO:0000259" key="2">
    <source>
        <dbReference type="Pfam" id="PF12490"/>
    </source>
</evidence>
<gene>
    <name evidence="4" type="ORF">ZIOFF_068865</name>
</gene>
<dbReference type="InterPro" id="IPR045142">
    <property type="entry name" value="BCAS3-like"/>
</dbReference>
<sequence>MLRDHQNGRSNGPFSVRSLSKIVSSGASNLASSVCKTGASIVSSIANSQDHSAHDQVLWASFDKLEYEGDIRQILLLGYRSGFQVWDVEHSDDIRQLVSRYDVSATFLQMQNNPIESKGIIDRFADNRPLLIVVGNANISANSNNYDGYDPPFNGYAGGFGQEPSNDSFLLTFVHFYSLRTHEYVHTLKFRSTIFSVRCSPRIIVVSQASQIHCLNALTLETEYSILTHHVVSDRFGVGTVGYGPIAVGTRWLAHSGTPIVNSSDCHISHQDINPATVAYSDDSPVTNFARESSKMLAAGLVTLGDIGYRTVSKYYLELMGVNYIPTVNGNSYLERDDDLHRDPAEVEQGGMVIVRDIVSKSVIVQFMAHRSPISALSFDPSGTLLATASIHGHNINVFRVIPSLHASSGESYANGVCIHLYKLRRGITNAVIQDISFSDDSNWIMISSSRGTSHLFATGSSGAANIRFTRRDFANSCSGISLATRTKQSVSLSSKFCEQNPSLCGSPVTLSAVSRIKNGNHGLKNAVSCVAASATGKVNPTLGAIASVFHHCKATRLHNNISSLRTKHYLLVYSSGSIIQYGLRPKSKEDFYTKLSPESDADLVVDALQKWDIRHKKNMRDGCDGSDIFGDHGDIEYGKFSRKGMKRGTSVYPSSVGTDFNHIPIAKEAHHSYISEFELHVHEAPFPLWTKSQVQFQVLLDHHCNDKTNNSVGEIEVERIQCRSIKTRLTDPIPVLETLGSSTLQQSREDDKENSPLSRQTSELLEDANVHADNLKSKLEFVNSTIGIS</sequence>
<dbReference type="InterPro" id="IPR001680">
    <property type="entry name" value="WD40_rpt"/>
</dbReference>
<evidence type="ECO:0008006" key="6">
    <source>
        <dbReference type="Google" id="ProtNLM"/>
    </source>
</evidence>